<dbReference type="EMBL" id="UGPN01000002">
    <property type="protein sequence ID" value="STY59393.1"/>
    <property type="molecule type" value="Genomic_DNA"/>
</dbReference>
<dbReference type="PANTHER" id="PTHR42852:SF16">
    <property type="entry name" value="THIOL:DISULFIDE INTERCHANGE PROTEIN TLPA"/>
    <property type="match status" value="1"/>
</dbReference>
<name>A0A378MT06_MANHA</name>
<dbReference type="CDD" id="cd02966">
    <property type="entry name" value="TlpA_like_family"/>
    <property type="match status" value="1"/>
</dbReference>
<dbReference type="Gene3D" id="3.40.30.10">
    <property type="entry name" value="Glutaredoxin"/>
    <property type="match status" value="1"/>
</dbReference>
<dbReference type="Proteomes" id="UP000254802">
    <property type="component" value="Unassembled WGS sequence"/>
</dbReference>
<feature type="signal peptide" evidence="1">
    <location>
        <begin position="1"/>
        <end position="19"/>
    </location>
</feature>
<dbReference type="AlphaFoldDB" id="A0A378MT06"/>
<gene>
    <name evidence="3" type="ORF">NCTC10638_00555</name>
</gene>
<dbReference type="PANTHER" id="PTHR42852">
    <property type="entry name" value="THIOL:DISULFIDE INTERCHANGE PROTEIN DSBE"/>
    <property type="match status" value="1"/>
</dbReference>
<feature type="chain" id="PRO_5016853942" evidence="1">
    <location>
        <begin position="20"/>
        <end position="164"/>
    </location>
</feature>
<reference evidence="3 4" key="1">
    <citation type="submission" date="2018-06" db="EMBL/GenBank/DDBJ databases">
        <authorList>
            <consortium name="Pathogen Informatics"/>
            <person name="Doyle S."/>
        </authorList>
    </citation>
    <scope>NUCLEOTIDE SEQUENCE [LARGE SCALE GENOMIC DNA]</scope>
    <source>
        <strain evidence="3 4">NCTC10638</strain>
    </source>
</reference>
<dbReference type="SUPFAM" id="SSF52833">
    <property type="entry name" value="Thioredoxin-like"/>
    <property type="match status" value="1"/>
</dbReference>
<protein>
    <submittedName>
        <fullName evidence="3">Trifunctional thioredoxin/methionine sulfoxide reductase A/B protein</fullName>
    </submittedName>
</protein>
<keyword evidence="1" id="KW-0732">Signal</keyword>
<dbReference type="InterPro" id="IPR036249">
    <property type="entry name" value="Thioredoxin-like_sf"/>
</dbReference>
<accession>A0A378MT06</accession>
<dbReference type="Pfam" id="PF08534">
    <property type="entry name" value="Redoxin"/>
    <property type="match status" value="1"/>
</dbReference>
<dbReference type="InterPro" id="IPR013740">
    <property type="entry name" value="Redoxin"/>
</dbReference>
<evidence type="ECO:0000313" key="3">
    <source>
        <dbReference type="EMBL" id="STY59393.1"/>
    </source>
</evidence>
<feature type="domain" description="Redoxin" evidence="2">
    <location>
        <begin position="30"/>
        <end position="149"/>
    </location>
</feature>
<sequence>MMKKIISLLIMMLSLNSYAQENSHLGHIPLKDLNQNQITLDKYQGKKIYIKAWASWCSICLAGLAEIEEISQKANNDIEIITIVSPGHKGEKTTNQFIEWYKGIESDYPNITVLLDEQGDFIKQTEIRGYPHNLLLDSSLNLKKSIPGHLNSEQILHSITTNYY</sequence>
<organism evidence="3 4">
    <name type="scientific">Mannheimia haemolytica</name>
    <name type="common">Pasteurella haemolytica</name>
    <dbReference type="NCBI Taxonomy" id="75985"/>
    <lineage>
        <taxon>Bacteria</taxon>
        <taxon>Pseudomonadati</taxon>
        <taxon>Pseudomonadota</taxon>
        <taxon>Gammaproteobacteria</taxon>
        <taxon>Pasteurellales</taxon>
        <taxon>Pasteurellaceae</taxon>
        <taxon>Mannheimia</taxon>
    </lineage>
</organism>
<proteinExistence type="predicted"/>
<dbReference type="InterPro" id="IPR050553">
    <property type="entry name" value="Thioredoxin_ResA/DsbE_sf"/>
</dbReference>
<evidence type="ECO:0000256" key="1">
    <source>
        <dbReference type="SAM" id="SignalP"/>
    </source>
</evidence>
<dbReference type="GO" id="GO:0016491">
    <property type="term" value="F:oxidoreductase activity"/>
    <property type="evidence" value="ECO:0007669"/>
    <property type="project" value="InterPro"/>
</dbReference>
<evidence type="ECO:0000313" key="4">
    <source>
        <dbReference type="Proteomes" id="UP000254802"/>
    </source>
</evidence>
<evidence type="ECO:0000259" key="2">
    <source>
        <dbReference type="Pfam" id="PF08534"/>
    </source>
</evidence>